<dbReference type="RefSeq" id="XP_043168668.1">
    <property type="nucleotide sequence ID" value="XM_043312733.1"/>
</dbReference>
<comment type="caution">
    <text evidence="1">The sequence shown here is derived from an EMBL/GenBank/DDBJ whole genome shotgun (WGS) entry which is preliminary data.</text>
</comment>
<gene>
    <name evidence="1" type="ORF">ALTATR162_LOCUS5116</name>
</gene>
<dbReference type="PROSITE" id="PS51257">
    <property type="entry name" value="PROKAR_LIPOPROTEIN"/>
    <property type="match status" value="1"/>
</dbReference>
<dbReference type="OrthoDB" id="1274115at2759"/>
<dbReference type="PRINTS" id="PR00081">
    <property type="entry name" value="GDHRDH"/>
</dbReference>
<evidence type="ECO:0000313" key="2">
    <source>
        <dbReference type="Proteomes" id="UP000676310"/>
    </source>
</evidence>
<proteinExistence type="predicted"/>
<keyword evidence="2" id="KW-1185">Reference proteome</keyword>
<dbReference type="PANTHER" id="PTHR43976:SF9">
    <property type="entry name" value="OXIDOREDUCTASE"/>
    <property type="match status" value="1"/>
</dbReference>
<evidence type="ECO:0008006" key="3">
    <source>
        <dbReference type="Google" id="ProtNLM"/>
    </source>
</evidence>
<dbReference type="SUPFAM" id="SSF51735">
    <property type="entry name" value="NAD(P)-binding Rossmann-fold domains"/>
    <property type="match status" value="1"/>
</dbReference>
<evidence type="ECO:0000313" key="1">
    <source>
        <dbReference type="EMBL" id="CAG5158511.1"/>
    </source>
</evidence>
<dbReference type="PANTHER" id="PTHR43976">
    <property type="entry name" value="SHORT CHAIN DEHYDROGENASE"/>
    <property type="match status" value="1"/>
</dbReference>
<name>A0A8J2I714_9PLEO</name>
<dbReference type="Pfam" id="PF00106">
    <property type="entry name" value="adh_short"/>
    <property type="match status" value="1"/>
</dbReference>
<dbReference type="InterPro" id="IPR002347">
    <property type="entry name" value="SDR_fam"/>
</dbReference>
<dbReference type="InterPro" id="IPR051911">
    <property type="entry name" value="SDR_oxidoreductase"/>
</dbReference>
<accession>A0A8J2I714</accession>
<dbReference type="EMBL" id="CAJRGZ010000019">
    <property type="protein sequence ID" value="CAG5158511.1"/>
    <property type="molecule type" value="Genomic_DNA"/>
</dbReference>
<dbReference type="Proteomes" id="UP000676310">
    <property type="component" value="Unassembled WGS sequence"/>
</dbReference>
<sequence length="299" mass="32579">MSNKVVLISGASTGFGALAARLIAQNGNTVYACVREHEKAEITSIESFAREHNVDLRPLILDVTDTDVVNAAVDAVIRESGRIDVLHHNAGRSMIGPAEAFTPEEMMKYLDVNFLGTQRLNRAALPHMRKARTGLVMWTSSSSVKGGVSPFVGPYFAAKAAMDSLAVSYAGELSRWGIETSIIVPGITPSGTNMFATLGKPDDPKREAEYMEGPYKGFFKQFMEAVTKMLPQDVDAGEVSRLMARIVEMPHGTRPYRVHIDPSNDGSEVVSAVADRVRAEMFRTLGMEDMLKPKLAISS</sequence>
<dbReference type="AlphaFoldDB" id="A0A8J2I714"/>
<protein>
    <recommendedName>
        <fullName evidence="3">Oxidoreductase</fullName>
    </recommendedName>
</protein>
<dbReference type="GeneID" id="67016859"/>
<dbReference type="CDD" id="cd05374">
    <property type="entry name" value="17beta-HSD-like_SDR_c"/>
    <property type="match status" value="1"/>
</dbReference>
<organism evidence="1 2">
    <name type="scientific">Alternaria atra</name>
    <dbReference type="NCBI Taxonomy" id="119953"/>
    <lineage>
        <taxon>Eukaryota</taxon>
        <taxon>Fungi</taxon>
        <taxon>Dikarya</taxon>
        <taxon>Ascomycota</taxon>
        <taxon>Pezizomycotina</taxon>
        <taxon>Dothideomycetes</taxon>
        <taxon>Pleosporomycetidae</taxon>
        <taxon>Pleosporales</taxon>
        <taxon>Pleosporineae</taxon>
        <taxon>Pleosporaceae</taxon>
        <taxon>Alternaria</taxon>
        <taxon>Alternaria sect. Ulocladioides</taxon>
    </lineage>
</organism>
<dbReference type="Gene3D" id="3.40.50.720">
    <property type="entry name" value="NAD(P)-binding Rossmann-like Domain"/>
    <property type="match status" value="1"/>
</dbReference>
<reference evidence="1" key="1">
    <citation type="submission" date="2021-05" db="EMBL/GenBank/DDBJ databases">
        <authorList>
            <person name="Stam R."/>
        </authorList>
    </citation>
    <scope>NUCLEOTIDE SEQUENCE</scope>
    <source>
        <strain evidence="1">CS162</strain>
    </source>
</reference>
<dbReference type="InterPro" id="IPR036291">
    <property type="entry name" value="NAD(P)-bd_dom_sf"/>
</dbReference>